<dbReference type="InterPro" id="IPR027417">
    <property type="entry name" value="P-loop_NTPase"/>
</dbReference>
<evidence type="ECO:0000256" key="3">
    <source>
        <dbReference type="ARBA" id="ARBA00022741"/>
    </source>
</evidence>
<dbReference type="NCBIfam" id="TIGR00379">
    <property type="entry name" value="cobB"/>
    <property type="match status" value="1"/>
</dbReference>
<evidence type="ECO:0000259" key="9">
    <source>
        <dbReference type="Pfam" id="PF07685"/>
    </source>
</evidence>
<sequence>MRIMIAGTHSGCGKTTLTLSLMAALKARGLRVAPFKTGPDYIDPGFHAMACGRPSHNLDAHLLDWETINYLLAHYGADADISIIEGVMGFYDGRDAVSLECSSYELARRTHTPVLLAVDAAGGAASVAAQVLGFKQLAPDNTIAGVIVNRVSSQMHYALVRDAVWHYTGLPCVGYLRKDAELKLNSRHLGLVPAEELPELQAQLERASALASEGIDLEQVRSIAASAPELNAPECAMTRWLADNQGALSGMRIGVPRDAAFSFYYQANLDALERAGAELVRFSPLADAALPERLDALYIGGGFPEVFARQLEDNVAMRTAIRAALEHGMRCYAECGGLIYLSERVDGHDMVGYIPVECKLTDRLQRFGYVTVCDSTGLKFPAHEFHHAIATPTGDVDLEFDVTRAGGKGQWRCGYRKGNTLAGFPHIHFWSQPEVMTRLLGDRRKV</sequence>
<dbReference type="CDD" id="cd03130">
    <property type="entry name" value="GATase1_CobB"/>
    <property type="match status" value="1"/>
</dbReference>
<comment type="function">
    <text evidence="7">Catalyzes the ATP-dependent amidation of the two carboxylate groups at positions a and c of cobyrinate, using either L-glutamine or ammonia as the nitrogen source.</text>
</comment>
<feature type="site" description="Increases nucleophilicity of active site Cys" evidence="7">
    <location>
        <position position="426"/>
    </location>
</feature>
<comment type="catalytic activity">
    <reaction evidence="7">
        <text>cob(II)yrinate + 2 L-glutamine + 2 ATP + 2 H2O = cob(II)yrinate a,c diamide + 2 L-glutamate + 2 ADP + 2 phosphate + 2 H(+)</text>
        <dbReference type="Rhea" id="RHEA:26289"/>
        <dbReference type="ChEBI" id="CHEBI:15377"/>
        <dbReference type="ChEBI" id="CHEBI:15378"/>
        <dbReference type="ChEBI" id="CHEBI:29985"/>
        <dbReference type="ChEBI" id="CHEBI:30616"/>
        <dbReference type="ChEBI" id="CHEBI:43474"/>
        <dbReference type="ChEBI" id="CHEBI:58359"/>
        <dbReference type="ChEBI" id="CHEBI:58537"/>
        <dbReference type="ChEBI" id="CHEBI:58894"/>
        <dbReference type="ChEBI" id="CHEBI:456216"/>
        <dbReference type="EC" id="6.3.5.11"/>
    </reaction>
</comment>
<comment type="cofactor">
    <cofactor evidence="1 7">
        <name>Mg(2+)</name>
        <dbReference type="ChEBI" id="CHEBI:18420"/>
    </cofactor>
</comment>
<dbReference type="InterPro" id="IPR029062">
    <property type="entry name" value="Class_I_gatase-like"/>
</dbReference>
<dbReference type="SUPFAM" id="SSF52540">
    <property type="entry name" value="P-loop containing nucleoside triphosphate hydrolases"/>
    <property type="match status" value="1"/>
</dbReference>
<keyword evidence="3 7" id="KW-0547">Nucleotide-binding</keyword>
<comment type="similarity">
    <text evidence="7">Belongs to the CobB/CbiA family.</text>
</comment>
<dbReference type="InterPro" id="IPR002586">
    <property type="entry name" value="CobQ/CobB/MinD/ParA_Nub-bd_dom"/>
</dbReference>
<dbReference type="Proteomes" id="UP000824123">
    <property type="component" value="Unassembled WGS sequence"/>
</dbReference>
<keyword evidence="2 7" id="KW-0436">Ligase</keyword>
<evidence type="ECO:0000256" key="5">
    <source>
        <dbReference type="ARBA" id="ARBA00022842"/>
    </source>
</evidence>
<evidence type="ECO:0000256" key="1">
    <source>
        <dbReference type="ARBA" id="ARBA00001946"/>
    </source>
</evidence>
<dbReference type="EC" id="6.3.5.11" evidence="7"/>
<dbReference type="GO" id="GO:0042242">
    <property type="term" value="F:cobyrinic acid a,c-diamide synthase activity"/>
    <property type="evidence" value="ECO:0007669"/>
    <property type="project" value="UniProtKB-UniRule"/>
</dbReference>
<keyword evidence="4 7" id="KW-0067">ATP-binding</keyword>
<dbReference type="GO" id="GO:0009236">
    <property type="term" value="P:cobalamin biosynthetic process"/>
    <property type="evidence" value="ECO:0007669"/>
    <property type="project" value="UniProtKB-UniRule"/>
</dbReference>
<dbReference type="SUPFAM" id="SSF52317">
    <property type="entry name" value="Class I glutamine amidotransferase-like"/>
    <property type="match status" value="1"/>
</dbReference>
<gene>
    <name evidence="7" type="primary">cbiA</name>
    <name evidence="10" type="ORF">IAC59_00110</name>
</gene>
<comment type="pathway">
    <text evidence="7">Cofactor biosynthesis; adenosylcobalamin biosynthesis; cob(II)yrinate a,c-diamide from sirohydrochlorin (anaerobic route): step 10/10.</text>
</comment>
<evidence type="ECO:0000259" key="8">
    <source>
        <dbReference type="Pfam" id="PF01656"/>
    </source>
</evidence>
<proteinExistence type="inferred from homology"/>
<name>A0A9D1LPH0_9FIRM</name>
<evidence type="ECO:0000313" key="11">
    <source>
        <dbReference type="Proteomes" id="UP000824123"/>
    </source>
</evidence>
<dbReference type="Pfam" id="PF07685">
    <property type="entry name" value="GATase_3"/>
    <property type="match status" value="1"/>
</dbReference>
<dbReference type="AlphaFoldDB" id="A0A9D1LPH0"/>
<reference evidence="10" key="1">
    <citation type="submission" date="2020-10" db="EMBL/GenBank/DDBJ databases">
        <authorList>
            <person name="Gilroy R."/>
        </authorList>
    </citation>
    <scope>NUCLEOTIDE SEQUENCE</scope>
    <source>
        <strain evidence="10">ChiSxjej2B14-8506</strain>
    </source>
</reference>
<dbReference type="NCBIfam" id="NF002204">
    <property type="entry name" value="PRK01077.1"/>
    <property type="match status" value="1"/>
</dbReference>
<evidence type="ECO:0000256" key="4">
    <source>
        <dbReference type="ARBA" id="ARBA00022840"/>
    </source>
</evidence>
<keyword evidence="7" id="KW-0169">Cobalamin biosynthesis</keyword>
<reference evidence="10" key="2">
    <citation type="journal article" date="2021" name="PeerJ">
        <title>Extensive microbial diversity within the chicken gut microbiome revealed by metagenomics and culture.</title>
        <authorList>
            <person name="Gilroy R."/>
            <person name="Ravi A."/>
            <person name="Getino M."/>
            <person name="Pursley I."/>
            <person name="Horton D.L."/>
            <person name="Alikhan N.F."/>
            <person name="Baker D."/>
            <person name="Gharbi K."/>
            <person name="Hall N."/>
            <person name="Watson M."/>
            <person name="Adriaenssens E.M."/>
            <person name="Foster-Nyarko E."/>
            <person name="Jarju S."/>
            <person name="Secka A."/>
            <person name="Antonio M."/>
            <person name="Oren A."/>
            <person name="Chaudhuri R.R."/>
            <person name="La Ragione R."/>
            <person name="Hildebrand F."/>
            <person name="Pallen M.J."/>
        </authorList>
    </citation>
    <scope>NUCLEOTIDE SEQUENCE</scope>
    <source>
        <strain evidence="10">ChiSxjej2B14-8506</strain>
    </source>
</reference>
<dbReference type="PROSITE" id="PS51274">
    <property type="entry name" value="GATASE_COBBQ"/>
    <property type="match status" value="1"/>
</dbReference>
<evidence type="ECO:0000313" key="10">
    <source>
        <dbReference type="EMBL" id="HIU45644.1"/>
    </source>
</evidence>
<evidence type="ECO:0000256" key="2">
    <source>
        <dbReference type="ARBA" id="ARBA00022598"/>
    </source>
</evidence>
<accession>A0A9D1LPH0</accession>
<dbReference type="Pfam" id="PF01656">
    <property type="entry name" value="CbiA"/>
    <property type="match status" value="1"/>
</dbReference>
<dbReference type="InterPro" id="IPR011698">
    <property type="entry name" value="GATase_3"/>
</dbReference>
<dbReference type="GO" id="GO:0005524">
    <property type="term" value="F:ATP binding"/>
    <property type="evidence" value="ECO:0007669"/>
    <property type="project" value="UniProtKB-UniRule"/>
</dbReference>
<keyword evidence="5 7" id="KW-0460">Magnesium</keyword>
<comment type="miscellaneous">
    <text evidence="7">The a and c carboxylates of cobyrinate are activated for nucleophilic attack via formation of a phosphorylated intermediate by ATP. CbiA catalyzes first the amidation of the c-carboxylate, and then that of the a-carboxylate.</text>
</comment>
<dbReference type="PANTHER" id="PTHR43873">
    <property type="entry name" value="COBYRINATE A,C-DIAMIDE SYNTHASE"/>
    <property type="match status" value="1"/>
</dbReference>
<dbReference type="HAMAP" id="MF_00027">
    <property type="entry name" value="CobB_CbiA"/>
    <property type="match status" value="1"/>
</dbReference>
<keyword evidence="6 7" id="KW-0315">Glutamine amidotransferase</keyword>
<dbReference type="InterPro" id="IPR004484">
    <property type="entry name" value="CbiA/CobB_synth"/>
</dbReference>
<evidence type="ECO:0000256" key="6">
    <source>
        <dbReference type="ARBA" id="ARBA00022962"/>
    </source>
</evidence>
<comment type="domain">
    <text evidence="7">Comprises of two domains. The C-terminal domain contains the binding site for glutamine and catalyzes the hydrolysis of this substrate to glutamate and ammonia. The N-terminal domain is anticipated to bind ATP and cobyrinate and catalyzes the ultimate synthesis of the diamide product. The ammonia produced via the glutaminase domain is probably translocated to the adjacent domain via a molecular tunnel, where it reacts with an activated intermediate.</text>
</comment>
<feature type="active site" description="Nucleophile" evidence="7">
    <location>
        <position position="335"/>
    </location>
</feature>
<organism evidence="10 11">
    <name type="scientific">Candidatus Fimadaptatus faecigallinarum</name>
    <dbReference type="NCBI Taxonomy" id="2840814"/>
    <lineage>
        <taxon>Bacteria</taxon>
        <taxon>Bacillati</taxon>
        <taxon>Bacillota</taxon>
        <taxon>Clostridia</taxon>
        <taxon>Eubacteriales</taxon>
        <taxon>Candidatus Fimadaptatus</taxon>
    </lineage>
</organism>
<dbReference type="PANTHER" id="PTHR43873:SF1">
    <property type="entry name" value="COBYRINATE A,C-DIAMIDE SYNTHASE"/>
    <property type="match status" value="1"/>
</dbReference>
<dbReference type="EMBL" id="DVNK01000001">
    <property type="protein sequence ID" value="HIU45644.1"/>
    <property type="molecule type" value="Genomic_DNA"/>
</dbReference>
<dbReference type="CDD" id="cd05388">
    <property type="entry name" value="CobB_N"/>
    <property type="match status" value="1"/>
</dbReference>
<evidence type="ECO:0000256" key="7">
    <source>
        <dbReference type="HAMAP-Rule" id="MF_00027"/>
    </source>
</evidence>
<protein>
    <recommendedName>
        <fullName evidence="7">Cobyrinate a,c-diamide synthase</fullName>
        <ecNumber evidence="7">6.3.5.11</ecNumber>
    </recommendedName>
    <alternativeName>
        <fullName evidence="7">Cobyrinic acid a,c-diamide synthetase</fullName>
    </alternativeName>
</protein>
<dbReference type="Gene3D" id="3.40.50.300">
    <property type="entry name" value="P-loop containing nucleotide triphosphate hydrolases"/>
    <property type="match status" value="2"/>
</dbReference>
<comment type="caution">
    <text evidence="10">The sequence shown here is derived from an EMBL/GenBank/DDBJ whole genome shotgun (WGS) entry which is preliminary data.</text>
</comment>
<dbReference type="Gene3D" id="3.40.50.880">
    <property type="match status" value="1"/>
</dbReference>
<feature type="domain" description="CobQ/CobB/MinD/ParA nucleotide binding" evidence="8">
    <location>
        <begin position="3"/>
        <end position="189"/>
    </location>
</feature>
<feature type="domain" description="CobB/CobQ-like glutamine amidotransferase" evidence="9">
    <location>
        <begin position="252"/>
        <end position="432"/>
    </location>
</feature>